<protein>
    <recommendedName>
        <fullName evidence="2">Competence protein CoiA nuclease-like domain-containing protein</fullName>
    </recommendedName>
</protein>
<evidence type="ECO:0000256" key="1">
    <source>
        <dbReference type="SAM" id="MobiDB-lite"/>
    </source>
</evidence>
<dbReference type="EMBL" id="BLAD01000131">
    <property type="protein sequence ID" value="GES06122.1"/>
    <property type="molecule type" value="Genomic_DNA"/>
</dbReference>
<feature type="compositionally biased region" description="Basic and acidic residues" evidence="1">
    <location>
        <begin position="376"/>
        <end position="385"/>
    </location>
</feature>
<dbReference type="RefSeq" id="WP_155342050.1">
    <property type="nucleotide sequence ID" value="NZ_BAAABN010000022.1"/>
</dbReference>
<dbReference type="Pfam" id="PF06054">
    <property type="entry name" value="CoiA_nuc"/>
    <property type="match status" value="1"/>
</dbReference>
<dbReference type="InterPro" id="IPR010330">
    <property type="entry name" value="CoiA_nuc"/>
</dbReference>
<sequence length="385" mass="43185">MASSVYHVGRDLELNLTEPDLGHPELPGLWEELRADSNLPVPERLLQCMQCRDKRPDCPEWMFLTERYGVRFATHHNSAVRDHPSNESDQHKAIKERIAKAAILGGFTVEVENRAKDGRRRTDVLVKGAADLLVGHEVQLAYASLASVKKRTRRARADGITPLWTTVDPQRDFINHVPWAQTDNFPWKYIAEGGALQIRGGVRSLHMERCNINNPEPCPVRSPGRCGQLHGTWAPTFPYQLDDLVRDTAAGEYVPVIIAGKRLNRRWWVRTEDRDRYADSSGGLVTEDDLLRGQAPKTTDTMIPRPLDGECRFGQDSGVRAAPRPAHDSDDTDVPVITEAAQWPSPPVLTPLRPGMCRSGLGPCNQPARPYPSGWRCEEHRPGRS</sequence>
<reference evidence="3 4" key="1">
    <citation type="submission" date="2019-10" db="EMBL/GenBank/DDBJ databases">
        <title>Whole genome shotgun sequence of Acrocarpospora corrugata NBRC 13972.</title>
        <authorList>
            <person name="Ichikawa N."/>
            <person name="Kimura A."/>
            <person name="Kitahashi Y."/>
            <person name="Komaki H."/>
            <person name="Oguchi A."/>
        </authorList>
    </citation>
    <scope>NUCLEOTIDE SEQUENCE [LARGE SCALE GENOMIC DNA]</scope>
    <source>
        <strain evidence="3 4">NBRC 13972</strain>
    </source>
</reference>
<organism evidence="3 4">
    <name type="scientific">Acrocarpospora corrugata</name>
    <dbReference type="NCBI Taxonomy" id="35763"/>
    <lineage>
        <taxon>Bacteria</taxon>
        <taxon>Bacillati</taxon>
        <taxon>Actinomycetota</taxon>
        <taxon>Actinomycetes</taxon>
        <taxon>Streptosporangiales</taxon>
        <taxon>Streptosporangiaceae</taxon>
        <taxon>Acrocarpospora</taxon>
    </lineage>
</organism>
<gene>
    <name evidence="3" type="ORF">Acor_81910</name>
</gene>
<name>A0A5M3WDG8_9ACTN</name>
<evidence type="ECO:0000259" key="2">
    <source>
        <dbReference type="Pfam" id="PF06054"/>
    </source>
</evidence>
<evidence type="ECO:0000313" key="3">
    <source>
        <dbReference type="EMBL" id="GES06122.1"/>
    </source>
</evidence>
<proteinExistence type="predicted"/>
<feature type="region of interest" description="Disordered" evidence="1">
    <location>
        <begin position="278"/>
        <end position="332"/>
    </location>
</feature>
<feature type="domain" description="Competence protein CoiA nuclease-like" evidence="2">
    <location>
        <begin position="87"/>
        <end position="166"/>
    </location>
</feature>
<comment type="caution">
    <text evidence="3">The sequence shown here is derived from an EMBL/GenBank/DDBJ whole genome shotgun (WGS) entry which is preliminary data.</text>
</comment>
<dbReference type="Proteomes" id="UP000334990">
    <property type="component" value="Unassembled WGS sequence"/>
</dbReference>
<feature type="region of interest" description="Disordered" evidence="1">
    <location>
        <begin position="362"/>
        <end position="385"/>
    </location>
</feature>
<dbReference type="OrthoDB" id="4316573at2"/>
<dbReference type="AlphaFoldDB" id="A0A5M3WDG8"/>
<accession>A0A5M3WDG8</accession>
<keyword evidence="4" id="KW-1185">Reference proteome</keyword>
<evidence type="ECO:0000313" key="4">
    <source>
        <dbReference type="Proteomes" id="UP000334990"/>
    </source>
</evidence>